<gene>
    <name evidence="5" type="ORF">E2F43_02575</name>
</gene>
<feature type="domain" description="HTH asnC-type" evidence="4">
    <location>
        <begin position="15"/>
        <end position="75"/>
    </location>
</feature>
<dbReference type="PANTHER" id="PTHR30154:SF34">
    <property type="entry name" value="TRANSCRIPTIONAL REGULATOR AZLB"/>
    <property type="match status" value="1"/>
</dbReference>
<dbReference type="InterPro" id="IPR000485">
    <property type="entry name" value="AsnC-type_HTH_dom"/>
</dbReference>
<dbReference type="InterPro" id="IPR036388">
    <property type="entry name" value="WH-like_DNA-bd_sf"/>
</dbReference>
<evidence type="ECO:0000256" key="3">
    <source>
        <dbReference type="ARBA" id="ARBA00023163"/>
    </source>
</evidence>
<evidence type="ECO:0000256" key="2">
    <source>
        <dbReference type="ARBA" id="ARBA00023125"/>
    </source>
</evidence>
<dbReference type="Gene3D" id="1.10.10.10">
    <property type="entry name" value="Winged helix-like DNA-binding domain superfamily/Winged helix DNA-binding domain"/>
    <property type="match status" value="1"/>
</dbReference>
<accession>A0A4R5LUR7</accession>
<dbReference type="SUPFAM" id="SSF54909">
    <property type="entry name" value="Dimeric alpha+beta barrel"/>
    <property type="match status" value="1"/>
</dbReference>
<dbReference type="SMART" id="SM00344">
    <property type="entry name" value="HTH_ASNC"/>
    <property type="match status" value="1"/>
</dbReference>
<dbReference type="Pfam" id="PF01037">
    <property type="entry name" value="AsnC_trans_reg"/>
    <property type="match status" value="1"/>
</dbReference>
<dbReference type="GO" id="GO:0005829">
    <property type="term" value="C:cytosol"/>
    <property type="evidence" value="ECO:0007669"/>
    <property type="project" value="TreeGrafter"/>
</dbReference>
<dbReference type="InterPro" id="IPR036390">
    <property type="entry name" value="WH_DNA-bd_sf"/>
</dbReference>
<dbReference type="PANTHER" id="PTHR30154">
    <property type="entry name" value="LEUCINE-RESPONSIVE REGULATORY PROTEIN"/>
    <property type="match status" value="1"/>
</dbReference>
<comment type="caution">
    <text evidence="5">The sequence shown here is derived from an EMBL/GenBank/DDBJ whole genome shotgun (WGS) entry which is preliminary data.</text>
</comment>
<keyword evidence="1" id="KW-0805">Transcription regulation</keyword>
<dbReference type="OrthoDB" id="8590699at2"/>
<dbReference type="PROSITE" id="PS50956">
    <property type="entry name" value="HTH_ASNC_2"/>
    <property type="match status" value="1"/>
</dbReference>
<keyword evidence="6" id="KW-1185">Reference proteome</keyword>
<dbReference type="SUPFAM" id="SSF46785">
    <property type="entry name" value="Winged helix' DNA-binding domain"/>
    <property type="match status" value="1"/>
</dbReference>
<keyword evidence="3" id="KW-0804">Transcription</keyword>
<dbReference type="GO" id="GO:0043200">
    <property type="term" value="P:response to amino acid"/>
    <property type="evidence" value="ECO:0007669"/>
    <property type="project" value="TreeGrafter"/>
</dbReference>
<proteinExistence type="predicted"/>
<dbReference type="Gene3D" id="3.30.70.920">
    <property type="match status" value="1"/>
</dbReference>
<evidence type="ECO:0000259" key="4">
    <source>
        <dbReference type="PROSITE" id="PS50956"/>
    </source>
</evidence>
<dbReference type="AlphaFoldDB" id="A0A4R5LUR7"/>
<dbReference type="PRINTS" id="PR00033">
    <property type="entry name" value="HTHASNC"/>
</dbReference>
<dbReference type="InterPro" id="IPR019887">
    <property type="entry name" value="Tscrpt_reg_AsnC/Lrp_C"/>
</dbReference>
<dbReference type="InterPro" id="IPR019888">
    <property type="entry name" value="Tscrpt_reg_AsnC-like"/>
</dbReference>
<dbReference type="Proteomes" id="UP000295554">
    <property type="component" value="Unassembled WGS sequence"/>
</dbReference>
<keyword evidence="2" id="KW-0238">DNA-binding</keyword>
<name>A0A4R5LUR7_9GAMM</name>
<sequence length="164" mass="17541">MNNLAASAGTRPIDLDDTDHGIIALLRADGRMPYRAIARELGITEATVRARVRRLEESNTMRVVAVTDIEAAGYGMLLAIGVQVENRDPEAVATDLAAIAEVFSVNVVVGSHDIEILVVTEDAGSLSELLMATLGSVPGVRRLTPALAMDVLKNQPDWVPFHDA</sequence>
<dbReference type="GO" id="GO:0043565">
    <property type="term" value="F:sequence-specific DNA binding"/>
    <property type="evidence" value="ECO:0007669"/>
    <property type="project" value="InterPro"/>
</dbReference>
<reference evidence="5 6" key="1">
    <citation type="submission" date="2019-03" db="EMBL/GenBank/DDBJ databases">
        <title>Seongchinamella monodicae gen. nov., sp. nov., a novel member of the Gammaproteobacteria isolated from a tidal mudflat of beach.</title>
        <authorList>
            <person name="Yang H.G."/>
            <person name="Kang J.W."/>
            <person name="Lee S.D."/>
        </authorList>
    </citation>
    <scope>NUCLEOTIDE SEQUENCE [LARGE SCALE GENOMIC DNA]</scope>
    <source>
        <strain evidence="5 6">GH4-78</strain>
    </source>
</reference>
<dbReference type="RefSeq" id="WP_133209302.1">
    <property type="nucleotide sequence ID" value="NZ_SMSE01000001.1"/>
</dbReference>
<evidence type="ECO:0000256" key="1">
    <source>
        <dbReference type="ARBA" id="ARBA00023015"/>
    </source>
</evidence>
<evidence type="ECO:0000313" key="5">
    <source>
        <dbReference type="EMBL" id="TDG15140.1"/>
    </source>
</evidence>
<dbReference type="EMBL" id="SMSE01000001">
    <property type="protein sequence ID" value="TDG15140.1"/>
    <property type="molecule type" value="Genomic_DNA"/>
</dbReference>
<dbReference type="InterPro" id="IPR011008">
    <property type="entry name" value="Dimeric_a/b-barrel"/>
</dbReference>
<organism evidence="5 6">
    <name type="scientific">Seongchinamella unica</name>
    <dbReference type="NCBI Taxonomy" id="2547392"/>
    <lineage>
        <taxon>Bacteria</taxon>
        <taxon>Pseudomonadati</taxon>
        <taxon>Pseudomonadota</taxon>
        <taxon>Gammaproteobacteria</taxon>
        <taxon>Cellvibrionales</taxon>
        <taxon>Halieaceae</taxon>
        <taxon>Seongchinamella</taxon>
    </lineage>
</organism>
<protein>
    <submittedName>
        <fullName evidence="5">Lrp/AsnC family transcriptional regulator</fullName>
    </submittedName>
</protein>
<evidence type="ECO:0000313" key="6">
    <source>
        <dbReference type="Proteomes" id="UP000295554"/>
    </source>
</evidence>
<dbReference type="Pfam" id="PF13404">
    <property type="entry name" value="HTH_AsnC-type"/>
    <property type="match status" value="1"/>
</dbReference>